<dbReference type="Proteomes" id="UP001597476">
    <property type="component" value="Unassembled WGS sequence"/>
</dbReference>
<dbReference type="PANTHER" id="PTHR36529:SF1">
    <property type="entry name" value="GLYCOSYLTRANSFERASE"/>
    <property type="match status" value="1"/>
</dbReference>
<dbReference type="EMBL" id="JBHULY010000026">
    <property type="protein sequence ID" value="MFD2726952.1"/>
    <property type="molecule type" value="Genomic_DNA"/>
</dbReference>
<dbReference type="InterPro" id="IPR029044">
    <property type="entry name" value="Nucleotide-diphossugar_trans"/>
</dbReference>
<dbReference type="Pfam" id="PF09837">
    <property type="entry name" value="DUF2064"/>
    <property type="match status" value="1"/>
</dbReference>
<keyword evidence="2" id="KW-1185">Reference proteome</keyword>
<protein>
    <submittedName>
        <fullName evidence="1">TIGR04282 family arsenosugar biosynthesis glycosyltransferase</fullName>
    </submittedName>
</protein>
<dbReference type="PANTHER" id="PTHR36529">
    <property type="entry name" value="SLL1095 PROTEIN"/>
    <property type="match status" value="1"/>
</dbReference>
<name>A0ABW5TCE9_9FLAO</name>
<dbReference type="RefSeq" id="WP_380292365.1">
    <property type="nucleotide sequence ID" value="NZ_JBHULY010000026.1"/>
</dbReference>
<dbReference type="Gene3D" id="3.90.550.10">
    <property type="entry name" value="Spore Coat Polysaccharide Biosynthesis Protein SpsA, Chain A"/>
    <property type="match status" value="1"/>
</dbReference>
<sequence length="209" mass="23621">MTKNLVIVFVKNIKLGKVKTRLAKTIGNQGAFEVYKELVDITEKATSEVEADKRIYFSDAVLDTKWVGFEKFVQQGEDLGVRMKNAFTKGFEHGYQRIVLIGSDLPDIDASHIYNGLKALEHSETVFGPAIDGGYYLIGLSKIHDCVFENKPWSQSILLQETLNELKSKSITFSILGTLNDIDTFEDLITSDFYKSNVELQEKIKQLND</sequence>
<dbReference type="SUPFAM" id="SSF53448">
    <property type="entry name" value="Nucleotide-diphospho-sugar transferases"/>
    <property type="match status" value="1"/>
</dbReference>
<gene>
    <name evidence="1" type="ORF">ACFSR8_12070</name>
</gene>
<evidence type="ECO:0000313" key="2">
    <source>
        <dbReference type="Proteomes" id="UP001597476"/>
    </source>
</evidence>
<evidence type="ECO:0000313" key="1">
    <source>
        <dbReference type="EMBL" id="MFD2726952.1"/>
    </source>
</evidence>
<dbReference type="NCBIfam" id="TIGR04282">
    <property type="entry name" value="glyco_like_cofC"/>
    <property type="match status" value="1"/>
</dbReference>
<dbReference type="InterPro" id="IPR018641">
    <property type="entry name" value="Trfase_1_rSAM/seldom-assoc"/>
</dbReference>
<accession>A0ABW5TCE9</accession>
<proteinExistence type="predicted"/>
<reference evidence="2" key="1">
    <citation type="journal article" date="2019" name="Int. J. Syst. Evol. Microbiol.">
        <title>The Global Catalogue of Microorganisms (GCM) 10K type strain sequencing project: providing services to taxonomists for standard genome sequencing and annotation.</title>
        <authorList>
            <consortium name="The Broad Institute Genomics Platform"/>
            <consortium name="The Broad Institute Genome Sequencing Center for Infectious Disease"/>
            <person name="Wu L."/>
            <person name="Ma J."/>
        </authorList>
    </citation>
    <scope>NUCLEOTIDE SEQUENCE [LARGE SCALE GENOMIC DNA]</scope>
    <source>
        <strain evidence="2">KCTC 42398</strain>
    </source>
</reference>
<organism evidence="1 2">
    <name type="scientific">Hyunsoonleella rubra</name>
    <dbReference type="NCBI Taxonomy" id="1737062"/>
    <lineage>
        <taxon>Bacteria</taxon>
        <taxon>Pseudomonadati</taxon>
        <taxon>Bacteroidota</taxon>
        <taxon>Flavobacteriia</taxon>
        <taxon>Flavobacteriales</taxon>
        <taxon>Flavobacteriaceae</taxon>
    </lineage>
</organism>
<comment type="caution">
    <text evidence="1">The sequence shown here is derived from an EMBL/GenBank/DDBJ whole genome shotgun (WGS) entry which is preliminary data.</text>
</comment>